<sequence length="105" mass="11524">MNSISDLGGLASPDAPAVKIVNGKDLSAQAISDALKKEELIAIRLQNGSWSPKIMFPAPNLFKWKSLFVDHQATLSSILHINNKTQTVTAGQKIMYMSNGKTWKR</sequence>
<evidence type="ECO:0000313" key="2">
    <source>
        <dbReference type="EMBL" id="MET3590324.1"/>
    </source>
</evidence>
<protein>
    <recommendedName>
        <fullName evidence="1">Metalloprotease StcE beta-sandwich domain-containing protein</fullName>
    </recommendedName>
</protein>
<proteinExistence type="predicted"/>
<evidence type="ECO:0000259" key="1">
    <source>
        <dbReference type="Pfam" id="PF20944"/>
    </source>
</evidence>
<dbReference type="Proteomes" id="UP001549086">
    <property type="component" value="Unassembled WGS sequence"/>
</dbReference>
<keyword evidence="3" id="KW-1185">Reference proteome</keyword>
<dbReference type="RefSeq" id="WP_354190576.1">
    <property type="nucleotide sequence ID" value="NZ_JBEPLI010000021.1"/>
</dbReference>
<dbReference type="InterPro" id="IPR048990">
    <property type="entry name" value="StcE_b-sandwich"/>
</dbReference>
<evidence type="ECO:0000313" key="3">
    <source>
        <dbReference type="Proteomes" id="UP001549086"/>
    </source>
</evidence>
<dbReference type="Gene3D" id="2.60.120.1230">
    <property type="match status" value="1"/>
</dbReference>
<organism evidence="2 3">
    <name type="scientific">Bartonella silvatica</name>
    <dbReference type="NCBI Taxonomy" id="357760"/>
    <lineage>
        <taxon>Bacteria</taxon>
        <taxon>Pseudomonadati</taxon>
        <taxon>Pseudomonadota</taxon>
        <taxon>Alphaproteobacteria</taxon>
        <taxon>Hyphomicrobiales</taxon>
        <taxon>Bartonellaceae</taxon>
        <taxon>Bartonella</taxon>
    </lineage>
</organism>
<gene>
    <name evidence="2" type="ORF">ABID23_001430</name>
</gene>
<dbReference type="EMBL" id="JBEPLI010000021">
    <property type="protein sequence ID" value="MET3590324.1"/>
    <property type="molecule type" value="Genomic_DNA"/>
</dbReference>
<accession>A0ABV2HIE5</accession>
<comment type="caution">
    <text evidence="2">The sequence shown here is derived from an EMBL/GenBank/DDBJ whole genome shotgun (WGS) entry which is preliminary data.</text>
</comment>
<name>A0ABV2HIE5_9HYPH</name>
<reference evidence="2 3" key="1">
    <citation type="submission" date="2024-06" db="EMBL/GenBank/DDBJ databases">
        <title>Genomic Encyclopedia of Type Strains, Phase IV (KMG-IV): sequencing the most valuable type-strain genomes for metagenomic binning, comparative biology and taxonomic classification.</title>
        <authorList>
            <person name="Goeker M."/>
        </authorList>
    </citation>
    <scope>NUCLEOTIDE SEQUENCE [LARGE SCALE GENOMIC DNA]</scope>
    <source>
        <strain evidence="2 3">DSM 23649</strain>
    </source>
</reference>
<dbReference type="Pfam" id="PF20944">
    <property type="entry name" value="StcE_b-sandwich"/>
    <property type="match status" value="1"/>
</dbReference>
<feature type="domain" description="Metalloprotease StcE beta-sandwich" evidence="1">
    <location>
        <begin position="40"/>
        <end position="104"/>
    </location>
</feature>